<organism evidence="9 10">
    <name type="scientific">Neopipo cinnamomea</name>
    <dbReference type="NCBI Taxonomy" id="456388"/>
    <lineage>
        <taxon>Eukaryota</taxon>
        <taxon>Metazoa</taxon>
        <taxon>Chordata</taxon>
        <taxon>Craniata</taxon>
        <taxon>Vertebrata</taxon>
        <taxon>Euteleostomi</taxon>
        <taxon>Archelosauria</taxon>
        <taxon>Archosauria</taxon>
        <taxon>Dinosauria</taxon>
        <taxon>Saurischia</taxon>
        <taxon>Theropoda</taxon>
        <taxon>Coelurosauria</taxon>
        <taxon>Aves</taxon>
        <taxon>Neognathae</taxon>
        <taxon>Neoaves</taxon>
        <taxon>Telluraves</taxon>
        <taxon>Australaves</taxon>
        <taxon>Passeriformes</taxon>
        <taxon>Tyrannidae</taxon>
        <taxon>Neopipo</taxon>
    </lineage>
</organism>
<comment type="similarity">
    <text evidence="1">Belongs to the eukaryotic-type primase small subunit family.</text>
</comment>
<keyword evidence="3" id="KW-0804">Transcription</keyword>
<dbReference type="EMBL" id="VYZA01000146">
    <property type="protein sequence ID" value="NWQ63559.1"/>
    <property type="molecule type" value="Genomic_DNA"/>
</dbReference>
<dbReference type="PANTHER" id="PTHR31399:SF0">
    <property type="entry name" value="DNA-DIRECTED PRIMASE_POLYMERASE PROTEIN"/>
    <property type="match status" value="1"/>
</dbReference>
<dbReference type="GO" id="GO:0042276">
    <property type="term" value="P:error-prone translesion synthesis"/>
    <property type="evidence" value="ECO:0007669"/>
    <property type="project" value="InterPro"/>
</dbReference>
<evidence type="ECO:0000256" key="1">
    <source>
        <dbReference type="ARBA" id="ARBA00009762"/>
    </source>
</evidence>
<evidence type="ECO:0000256" key="2">
    <source>
        <dbReference type="ARBA" id="ARBA00012417"/>
    </source>
</evidence>
<comment type="caution">
    <text evidence="9">The sequence shown here is derived from an EMBL/GenBank/DDBJ whole genome shotgun (WGS) entry which is preliminary data.</text>
</comment>
<dbReference type="EC" id="2.7.7.7" evidence="2"/>
<dbReference type="GO" id="GO:0006264">
    <property type="term" value="P:mitochondrial DNA replication"/>
    <property type="evidence" value="ECO:0007669"/>
    <property type="project" value="TreeGrafter"/>
</dbReference>
<keyword evidence="3" id="KW-0240">DNA-directed RNA polymerase</keyword>
<evidence type="ECO:0000256" key="4">
    <source>
        <dbReference type="ARBA" id="ARBA00022932"/>
    </source>
</evidence>
<dbReference type="GO" id="GO:0005759">
    <property type="term" value="C:mitochondrial matrix"/>
    <property type="evidence" value="ECO:0007669"/>
    <property type="project" value="TreeGrafter"/>
</dbReference>
<dbReference type="AlphaFoldDB" id="A0A7K4QR70"/>
<dbReference type="GO" id="GO:0005634">
    <property type="term" value="C:nucleus"/>
    <property type="evidence" value="ECO:0007669"/>
    <property type="project" value="TreeGrafter"/>
</dbReference>
<keyword evidence="4" id="KW-0808">Transferase</keyword>
<evidence type="ECO:0000313" key="9">
    <source>
        <dbReference type="EMBL" id="NWQ63559.1"/>
    </source>
</evidence>
<keyword evidence="4" id="KW-0239">DNA-directed DNA polymerase</keyword>
<accession>A0A7K4QR70</accession>
<evidence type="ECO:0000313" key="10">
    <source>
        <dbReference type="Proteomes" id="UP000556200"/>
    </source>
</evidence>
<gene>
    <name evidence="9" type="primary">Primpol</name>
    <name evidence="9" type="ORF">NEOCIN_R09504</name>
</gene>
<evidence type="ECO:0000256" key="5">
    <source>
        <dbReference type="ARBA" id="ARBA00026139"/>
    </source>
</evidence>
<keyword evidence="10" id="KW-1185">Reference proteome</keyword>
<comment type="catalytic activity">
    <reaction evidence="8">
        <text>DNA(n) + a 2'-deoxyribonucleoside 5'-triphosphate = DNA(n+1) + diphosphate</text>
        <dbReference type="Rhea" id="RHEA:22508"/>
        <dbReference type="Rhea" id="RHEA-COMP:17339"/>
        <dbReference type="Rhea" id="RHEA-COMP:17340"/>
        <dbReference type="ChEBI" id="CHEBI:33019"/>
        <dbReference type="ChEBI" id="CHEBI:61560"/>
        <dbReference type="ChEBI" id="CHEBI:173112"/>
        <dbReference type="EC" id="2.7.7.7"/>
    </reaction>
    <physiologicalReaction direction="left-to-right" evidence="8">
        <dbReference type="Rhea" id="RHEA:22509"/>
    </physiologicalReaction>
</comment>
<keyword evidence="4" id="KW-0548">Nucleotidyltransferase</keyword>
<dbReference type="CDD" id="cd22256">
    <property type="entry name" value="PrimPol_RBD"/>
    <property type="match status" value="1"/>
</dbReference>
<dbReference type="GO" id="GO:0003887">
    <property type="term" value="F:DNA-directed DNA polymerase activity"/>
    <property type="evidence" value="ECO:0007669"/>
    <property type="project" value="UniProtKB-KW"/>
</dbReference>
<dbReference type="EC" id="2.7.7.102" evidence="7"/>
<name>A0A7K4QR70_9TYRA</name>
<reference evidence="9 10" key="1">
    <citation type="submission" date="2019-09" db="EMBL/GenBank/DDBJ databases">
        <title>Bird 10,000 Genomes (B10K) Project - Family phase.</title>
        <authorList>
            <person name="Zhang G."/>
        </authorList>
    </citation>
    <scope>NUCLEOTIDE SEQUENCE [LARGE SCALE GENOMIC DNA]</scope>
    <source>
        <strain evidence="9">B10K-DU-004-15</strain>
        <tissue evidence="9">Mixed tissue sample</tissue>
    </source>
</reference>
<protein>
    <recommendedName>
        <fullName evidence="5">DNA-directed primase/polymerase protein</fullName>
        <ecNumber evidence="7">2.7.7.102</ecNumber>
        <ecNumber evidence="2">2.7.7.7</ecNumber>
    </recommendedName>
</protein>
<sequence>MKRKWEERLKKVEELASYYERNPLPTVYRPRLSKPFQPSSVWKIFSRQAEAFNYVKSCKEDVHVFALEKNTRSGQRFYLVTTYKELWFYYTKGYKTSLMHCYEVIPEKDACKLYFDLEFYKPTNPAADGKSMVAKLIELVSQKLKELYDVNCSTKDVLNLDSSTDEKFSRHLIFLPQKAVFKDNIHVGNFVRTILQPATRLMESKAAAAVIPEEEAGHVFQTSAEAVGLDGSLTNLTPVEDASKGWPAIAHKTKDTEMSHQGENLDFSFLIVNDKEGNKQLFVDLGKYKFYTKNRNFRMYKSSKAGKNVILKIAEDNKFIPSCEKDVSLEEAYFLSSLICNIRPQYVAFVLTDSMEGYQGSPYPEIDNFVHSLVNKDRLQGGIRQWNYFSLQEILVYDISGYRWCENIGRAHKSNNIMILVDLKNEVWYQKCHDPVCREQNFKSQSIPFSYGVSSALCFSKEEEYTPMDERGNTEEKVNPHFNASDLSESSVSLANSLSQDFLWSDSEWENASTDACFLEAAEDVELAEAANDSLNYAMEEIPDEALLEALRK</sequence>
<dbReference type="PANTHER" id="PTHR31399">
    <property type="entry name" value="DNA-DIRECTED PRIMASE / POLYMERASE PROTEIN"/>
    <property type="match status" value="1"/>
</dbReference>
<dbReference type="InterPro" id="IPR044917">
    <property type="entry name" value="PRIMPOL"/>
</dbReference>
<dbReference type="GO" id="GO:0009411">
    <property type="term" value="P:response to UV"/>
    <property type="evidence" value="ECO:0007669"/>
    <property type="project" value="TreeGrafter"/>
</dbReference>
<evidence type="ECO:0000256" key="8">
    <source>
        <dbReference type="ARBA" id="ARBA00047303"/>
    </source>
</evidence>
<evidence type="ECO:0000256" key="7">
    <source>
        <dbReference type="ARBA" id="ARBA00044768"/>
    </source>
</evidence>
<dbReference type="GO" id="GO:0000428">
    <property type="term" value="C:DNA-directed RNA polymerase complex"/>
    <property type="evidence" value="ECO:0007669"/>
    <property type="project" value="UniProtKB-KW"/>
</dbReference>
<dbReference type="Proteomes" id="UP000556200">
    <property type="component" value="Unassembled WGS sequence"/>
</dbReference>
<feature type="non-terminal residue" evidence="9">
    <location>
        <position position="1"/>
    </location>
</feature>
<dbReference type="GO" id="GO:0031297">
    <property type="term" value="P:replication fork processing"/>
    <property type="evidence" value="ECO:0007669"/>
    <property type="project" value="TreeGrafter"/>
</dbReference>
<dbReference type="GO" id="GO:0003682">
    <property type="term" value="F:chromatin binding"/>
    <property type="evidence" value="ECO:0007669"/>
    <property type="project" value="TreeGrafter"/>
</dbReference>
<evidence type="ECO:0000256" key="6">
    <source>
        <dbReference type="ARBA" id="ARBA00044677"/>
    </source>
</evidence>
<dbReference type="Pfam" id="PF03121">
    <property type="entry name" value="Herpes_UL52"/>
    <property type="match status" value="1"/>
</dbReference>
<evidence type="ECO:0000256" key="3">
    <source>
        <dbReference type="ARBA" id="ARBA00022478"/>
    </source>
</evidence>
<feature type="non-terminal residue" evidence="9">
    <location>
        <position position="553"/>
    </location>
</feature>
<comment type="catalytic activity">
    <reaction evidence="6">
        <text>ssDNA + n NTP = ssDNA/pppN(pN)n-1 hybrid + (n-1) diphosphate.</text>
        <dbReference type="EC" id="2.7.7.102"/>
    </reaction>
</comment>
<proteinExistence type="inferred from homology"/>